<evidence type="ECO:0000256" key="7">
    <source>
        <dbReference type="PROSITE-ProRule" id="PRU01161"/>
    </source>
</evidence>
<evidence type="ECO:0000256" key="4">
    <source>
        <dbReference type="ARBA" id="ARBA00022833"/>
    </source>
</evidence>
<dbReference type="SUPFAM" id="SSF52151">
    <property type="entry name" value="FabD/lysophospholipase-like"/>
    <property type="match status" value="1"/>
</dbReference>
<feature type="short sequence motif" description="GXGXXG" evidence="7">
    <location>
        <begin position="124"/>
        <end position="129"/>
    </location>
</feature>
<dbReference type="InterPro" id="IPR002641">
    <property type="entry name" value="PNPLA_dom"/>
</dbReference>
<dbReference type="PROSITE" id="PS51635">
    <property type="entry name" value="PNPLA"/>
    <property type="match status" value="1"/>
</dbReference>
<dbReference type="Proteomes" id="UP000243515">
    <property type="component" value="Unassembled WGS sequence"/>
</dbReference>
<evidence type="ECO:0000256" key="3">
    <source>
        <dbReference type="ARBA" id="ARBA00022801"/>
    </source>
</evidence>
<dbReference type="GO" id="GO:0046486">
    <property type="term" value="P:glycerolipid metabolic process"/>
    <property type="evidence" value="ECO:0007669"/>
    <property type="project" value="UniProtKB-ARBA"/>
</dbReference>
<reference evidence="9 10" key="1">
    <citation type="journal article" date="2015" name="Environ. Microbiol.">
        <title>Metagenome sequence of Elaphomyces granulatus from sporocarp tissue reveals Ascomycota ectomycorrhizal fingerprints of genome expansion and a Proteobacteria-rich microbiome.</title>
        <authorList>
            <person name="Quandt C.A."/>
            <person name="Kohler A."/>
            <person name="Hesse C.N."/>
            <person name="Sharpton T.J."/>
            <person name="Martin F."/>
            <person name="Spatafora J.W."/>
        </authorList>
    </citation>
    <scope>NUCLEOTIDE SEQUENCE [LARGE SCALE GENOMIC DNA]</scope>
    <source>
        <strain evidence="9 10">OSC145934</strain>
    </source>
</reference>
<dbReference type="EMBL" id="NPHW01004521">
    <property type="protein sequence ID" value="OXV07831.1"/>
    <property type="molecule type" value="Genomic_DNA"/>
</dbReference>
<dbReference type="Pfam" id="PF01734">
    <property type="entry name" value="Patatin"/>
    <property type="match status" value="1"/>
</dbReference>
<feature type="domain" description="PNPLA" evidence="8">
    <location>
        <begin position="120"/>
        <end position="326"/>
    </location>
</feature>
<evidence type="ECO:0000259" key="8">
    <source>
        <dbReference type="PROSITE" id="PS51635"/>
    </source>
</evidence>
<feature type="active site" description="Nucleophile" evidence="7">
    <location>
        <position position="159"/>
    </location>
</feature>
<keyword evidence="10" id="KW-1185">Reference proteome</keyword>
<evidence type="ECO:0000256" key="2">
    <source>
        <dbReference type="ARBA" id="ARBA00022771"/>
    </source>
</evidence>
<comment type="caution">
    <text evidence="9">The sequence shown here is derived from an EMBL/GenBank/DDBJ whole genome shotgun (WGS) entry which is preliminary data.</text>
</comment>
<dbReference type="GO" id="GO:0016042">
    <property type="term" value="P:lipid catabolic process"/>
    <property type="evidence" value="ECO:0007669"/>
    <property type="project" value="UniProtKB-UniRule"/>
</dbReference>
<comment type="caution">
    <text evidence="7">Lacks conserved residue(s) required for the propagation of feature annotation.</text>
</comment>
<dbReference type="GO" id="GO:0016020">
    <property type="term" value="C:membrane"/>
    <property type="evidence" value="ECO:0007669"/>
    <property type="project" value="TreeGrafter"/>
</dbReference>
<keyword evidence="1" id="KW-0479">Metal-binding</keyword>
<evidence type="ECO:0000313" key="10">
    <source>
        <dbReference type="Proteomes" id="UP000243515"/>
    </source>
</evidence>
<dbReference type="GO" id="GO:0019369">
    <property type="term" value="P:arachidonate metabolic process"/>
    <property type="evidence" value="ECO:0007669"/>
    <property type="project" value="TreeGrafter"/>
</dbReference>
<feature type="active site" description="Proton acceptor" evidence="7">
    <location>
        <position position="313"/>
    </location>
</feature>
<gene>
    <name evidence="9" type="ORF">Egran_04406</name>
</gene>
<dbReference type="InterPro" id="IPR017907">
    <property type="entry name" value="Znf_RING_CS"/>
</dbReference>
<feature type="short sequence motif" description="GXSXG" evidence="7">
    <location>
        <begin position="157"/>
        <end position="161"/>
    </location>
</feature>
<accession>A0A232LUJ6</accession>
<dbReference type="OrthoDB" id="194358at2759"/>
<dbReference type="InterPro" id="IPR016035">
    <property type="entry name" value="Acyl_Trfase/lysoPLipase"/>
</dbReference>
<sequence>MIYDDSYTHHLCLEIERHFNIFFQQLESDSSSSARIHTENAGRHRRFLTPLRMNLTCLHCCCRCPERHLSCGHAICDICIRIFGGQISDREDRFHIRCIFGDQGNLTVDLKPRTAGLRIMSFDGGGSRGVVPLEYLRLLQDLLPGCPLHEQIDFAAGTSSGGLIALGVFHQQWNIYRCGKLFESLAVRCFGEQMFKRLGRVGIALRGLLFDALYDGTILESILQQTFGHKPFFGHVTDSISGTRVALTATSHGNSRYIFANYNRPRPSSQNGYTLVRPSDIDKEPLLWEVGRATSAAPIFFRPIEMASGVFWDGCLVFPNPIELALWESAHIWPDTALDIAISLGTGIEPRKGSGEQRQGGNSIRRLWHSFMDFLDGESRYQDIENSNGLGKYARSSFFRFNTQLHSAIRLDDIANLEQIRQGVHQCPRSRKDLVEESIITMDRFAAEQIAVPLSMLS</sequence>
<protein>
    <recommendedName>
        <fullName evidence="8">PNPLA domain-containing protein</fullName>
    </recommendedName>
</protein>
<dbReference type="PROSITE" id="PS00518">
    <property type="entry name" value="ZF_RING_1"/>
    <property type="match status" value="1"/>
</dbReference>
<dbReference type="Gene3D" id="3.40.1090.10">
    <property type="entry name" value="Cytosolic phospholipase A2 catalytic domain"/>
    <property type="match status" value="1"/>
</dbReference>
<keyword evidence="5 7" id="KW-0442">Lipid degradation</keyword>
<dbReference type="GO" id="GO:0008270">
    <property type="term" value="F:zinc ion binding"/>
    <property type="evidence" value="ECO:0007669"/>
    <property type="project" value="UniProtKB-KW"/>
</dbReference>
<keyword evidence="2" id="KW-0863">Zinc-finger</keyword>
<evidence type="ECO:0000256" key="5">
    <source>
        <dbReference type="ARBA" id="ARBA00022963"/>
    </source>
</evidence>
<keyword evidence="3 7" id="KW-0378">Hydrolase</keyword>
<organism evidence="9 10">
    <name type="scientific">Elaphomyces granulatus</name>
    <dbReference type="NCBI Taxonomy" id="519963"/>
    <lineage>
        <taxon>Eukaryota</taxon>
        <taxon>Fungi</taxon>
        <taxon>Dikarya</taxon>
        <taxon>Ascomycota</taxon>
        <taxon>Pezizomycotina</taxon>
        <taxon>Eurotiomycetes</taxon>
        <taxon>Eurotiomycetidae</taxon>
        <taxon>Eurotiales</taxon>
        <taxon>Elaphomycetaceae</taxon>
        <taxon>Elaphomyces</taxon>
    </lineage>
</organism>
<name>A0A232LUJ6_9EURO</name>
<keyword evidence="4" id="KW-0862">Zinc</keyword>
<evidence type="ECO:0000256" key="6">
    <source>
        <dbReference type="ARBA" id="ARBA00023098"/>
    </source>
</evidence>
<evidence type="ECO:0000313" key="9">
    <source>
        <dbReference type="EMBL" id="OXV07831.1"/>
    </source>
</evidence>
<evidence type="ECO:0000256" key="1">
    <source>
        <dbReference type="ARBA" id="ARBA00022723"/>
    </source>
</evidence>
<dbReference type="GO" id="GO:0047499">
    <property type="term" value="F:calcium-independent phospholipase A2 activity"/>
    <property type="evidence" value="ECO:0007669"/>
    <property type="project" value="TreeGrafter"/>
</dbReference>
<dbReference type="PANTHER" id="PTHR24185:SF1">
    <property type="entry name" value="CALCIUM-INDEPENDENT PHOSPHOLIPASE A2-GAMMA"/>
    <property type="match status" value="1"/>
</dbReference>
<dbReference type="PANTHER" id="PTHR24185">
    <property type="entry name" value="CALCIUM-INDEPENDENT PHOSPHOLIPASE A2-GAMMA"/>
    <property type="match status" value="1"/>
</dbReference>
<proteinExistence type="predicted"/>
<dbReference type="AlphaFoldDB" id="A0A232LUJ6"/>
<keyword evidence="6 7" id="KW-0443">Lipid metabolism</keyword>